<name>A0A5D2GQA8_GOSDA</name>
<evidence type="ECO:0000313" key="2">
    <source>
        <dbReference type="Proteomes" id="UP000323506"/>
    </source>
</evidence>
<proteinExistence type="predicted"/>
<protein>
    <submittedName>
        <fullName evidence="1">Uncharacterized protein</fullName>
    </submittedName>
</protein>
<dbReference type="Proteomes" id="UP000323506">
    <property type="component" value="Chromosome A05"/>
</dbReference>
<organism evidence="1 2">
    <name type="scientific">Gossypium darwinii</name>
    <name type="common">Darwin's cotton</name>
    <name type="synonym">Gossypium barbadense var. darwinii</name>
    <dbReference type="NCBI Taxonomy" id="34276"/>
    <lineage>
        <taxon>Eukaryota</taxon>
        <taxon>Viridiplantae</taxon>
        <taxon>Streptophyta</taxon>
        <taxon>Embryophyta</taxon>
        <taxon>Tracheophyta</taxon>
        <taxon>Spermatophyta</taxon>
        <taxon>Magnoliopsida</taxon>
        <taxon>eudicotyledons</taxon>
        <taxon>Gunneridae</taxon>
        <taxon>Pentapetalae</taxon>
        <taxon>rosids</taxon>
        <taxon>malvids</taxon>
        <taxon>Malvales</taxon>
        <taxon>Malvaceae</taxon>
        <taxon>Malvoideae</taxon>
        <taxon>Gossypium</taxon>
    </lineage>
</organism>
<dbReference type="AlphaFoldDB" id="A0A5D2GQA8"/>
<sequence length="69" mass="8443">MYLLSKSSFSCMCFTLERKKEKEILFKRKTHLIAYCFCPIIIYSKLRNHDVLWENFWKETGFNCKKKKP</sequence>
<evidence type="ECO:0000313" key="1">
    <source>
        <dbReference type="EMBL" id="TYH20112.1"/>
    </source>
</evidence>
<dbReference type="EMBL" id="CM017692">
    <property type="protein sequence ID" value="TYH20112.1"/>
    <property type="molecule type" value="Genomic_DNA"/>
</dbReference>
<reference evidence="1 2" key="1">
    <citation type="submission" date="2019-06" db="EMBL/GenBank/DDBJ databases">
        <title>WGS assembly of Gossypium darwinii.</title>
        <authorList>
            <person name="Chen Z.J."/>
            <person name="Sreedasyam A."/>
            <person name="Ando A."/>
            <person name="Song Q."/>
            <person name="De L."/>
            <person name="Hulse-Kemp A."/>
            <person name="Ding M."/>
            <person name="Ye W."/>
            <person name="Kirkbride R."/>
            <person name="Jenkins J."/>
            <person name="Plott C."/>
            <person name="Lovell J."/>
            <person name="Lin Y.-M."/>
            <person name="Vaughn R."/>
            <person name="Liu B."/>
            <person name="Li W."/>
            <person name="Simpson S."/>
            <person name="Scheffler B."/>
            <person name="Saski C."/>
            <person name="Grover C."/>
            <person name="Hu G."/>
            <person name="Conover J."/>
            <person name="Carlson J."/>
            <person name="Shu S."/>
            <person name="Boston L."/>
            <person name="Williams M."/>
            <person name="Peterson D."/>
            <person name="Mcgee K."/>
            <person name="Jones D."/>
            <person name="Wendel J."/>
            <person name="Stelly D."/>
            <person name="Grimwood J."/>
            <person name="Schmutz J."/>
        </authorList>
    </citation>
    <scope>NUCLEOTIDE SEQUENCE [LARGE SCALE GENOMIC DNA]</scope>
    <source>
        <strain evidence="1">1808015.09</strain>
    </source>
</reference>
<keyword evidence="2" id="KW-1185">Reference proteome</keyword>
<gene>
    <name evidence="1" type="ORF">ES288_A05G405000v1</name>
</gene>
<accession>A0A5D2GQA8</accession>